<dbReference type="EMBL" id="JAGHQM010000468">
    <property type="protein sequence ID" value="KAH0560018.1"/>
    <property type="molecule type" value="Genomic_DNA"/>
</dbReference>
<keyword evidence="2" id="KW-0812">Transmembrane</keyword>
<evidence type="ECO:0000313" key="4">
    <source>
        <dbReference type="Proteomes" id="UP000750711"/>
    </source>
</evidence>
<organism evidence="3 4">
    <name type="scientific">Trichoglossum hirsutum</name>
    <dbReference type="NCBI Taxonomy" id="265104"/>
    <lineage>
        <taxon>Eukaryota</taxon>
        <taxon>Fungi</taxon>
        <taxon>Dikarya</taxon>
        <taxon>Ascomycota</taxon>
        <taxon>Pezizomycotina</taxon>
        <taxon>Geoglossomycetes</taxon>
        <taxon>Geoglossales</taxon>
        <taxon>Geoglossaceae</taxon>
        <taxon>Trichoglossum</taxon>
    </lineage>
</organism>
<sequence>MALSVRDFFSGLGRVIGFTTSWIFCFPCMLCLLVRSHGEKHKARRRKEDLEASTAQRTVVSQAVVVAPARHWPGEQTYTPVHQIELLGDSPPLSAERGAELAQPHYGGFVGRSKRLLLKRARVSRTYTRSTLSLDGDDLEQVASREMVLESWVQQDEGREIHIEQPEGMHSTLGQAPDLGDFSVGPAVLGTGGGGTLSVPPSHNLLPEQRGDDSWLTEAFESEPSPPDMSDMVLDEVMAVQEPTAVLPGDPQMPPEVSTPGDAASYGGSPYPVPIYTPSSMEESAPNVFSGMAPGFLE</sequence>
<gene>
    <name evidence="3" type="ORF">GP486_003463</name>
</gene>
<feature type="transmembrane region" description="Helical" evidence="2">
    <location>
        <begin position="12"/>
        <end position="34"/>
    </location>
</feature>
<protein>
    <submittedName>
        <fullName evidence="3">Uncharacterized protein</fullName>
    </submittedName>
</protein>
<keyword evidence="4" id="KW-1185">Reference proteome</keyword>
<dbReference type="AlphaFoldDB" id="A0A9P8LCJ9"/>
<evidence type="ECO:0000256" key="1">
    <source>
        <dbReference type="SAM" id="MobiDB-lite"/>
    </source>
</evidence>
<keyword evidence="2" id="KW-1133">Transmembrane helix</keyword>
<evidence type="ECO:0000313" key="3">
    <source>
        <dbReference type="EMBL" id="KAH0560018.1"/>
    </source>
</evidence>
<feature type="region of interest" description="Disordered" evidence="1">
    <location>
        <begin position="246"/>
        <end position="268"/>
    </location>
</feature>
<reference evidence="3" key="1">
    <citation type="submission" date="2021-03" db="EMBL/GenBank/DDBJ databases">
        <title>Comparative genomics and phylogenomic investigation of the class Geoglossomycetes provide insights into ecological specialization and systematics.</title>
        <authorList>
            <person name="Melie T."/>
            <person name="Pirro S."/>
            <person name="Miller A.N."/>
            <person name="Quandt A."/>
        </authorList>
    </citation>
    <scope>NUCLEOTIDE SEQUENCE</scope>
    <source>
        <strain evidence="3">CAQ_001_2017</strain>
    </source>
</reference>
<name>A0A9P8LCJ9_9PEZI</name>
<dbReference type="Proteomes" id="UP000750711">
    <property type="component" value="Unassembled WGS sequence"/>
</dbReference>
<keyword evidence="2" id="KW-0472">Membrane</keyword>
<proteinExistence type="predicted"/>
<comment type="caution">
    <text evidence="3">The sequence shown here is derived from an EMBL/GenBank/DDBJ whole genome shotgun (WGS) entry which is preliminary data.</text>
</comment>
<evidence type="ECO:0000256" key="2">
    <source>
        <dbReference type="SAM" id="Phobius"/>
    </source>
</evidence>
<accession>A0A9P8LCJ9</accession>